<dbReference type="AlphaFoldDB" id="A0A2X0MIE0"/>
<reference evidence="2 3" key="1">
    <citation type="submission" date="2016-11" db="EMBL/GenBank/DDBJ databases">
        <authorList>
            <person name="Jaros S."/>
            <person name="Januszkiewicz K."/>
            <person name="Wedrychowicz H."/>
        </authorList>
    </citation>
    <scope>NUCLEOTIDE SEQUENCE [LARGE SCALE GENOMIC DNA]</scope>
</reference>
<evidence type="ECO:0000313" key="3">
    <source>
        <dbReference type="Proteomes" id="UP000249464"/>
    </source>
</evidence>
<dbReference type="Gene3D" id="1.10.443.10">
    <property type="entry name" value="Intergrase catalytic core"/>
    <property type="match status" value="1"/>
</dbReference>
<dbReference type="GO" id="GO:0003677">
    <property type="term" value="F:DNA binding"/>
    <property type="evidence" value="ECO:0007669"/>
    <property type="project" value="InterPro"/>
</dbReference>
<dbReference type="EMBL" id="FQNC01000049">
    <property type="protein sequence ID" value="SGY83898.1"/>
    <property type="molecule type" value="Genomic_DNA"/>
</dbReference>
<evidence type="ECO:0000313" key="2">
    <source>
        <dbReference type="EMBL" id="SGY83898.1"/>
    </source>
</evidence>
<accession>A0A2X0MIE0</accession>
<dbReference type="Proteomes" id="UP000249464">
    <property type="component" value="Unassembled WGS sequence"/>
</dbReference>
<sequence length="274" mass="30605">MYPSISALRVGSRFELHLPFDKVQRHQGDFITIVPQSGKGHCPYNLLSLHLQTNPPQDQPLFSYQSKGRWAADRPPVSGHSFRIGGATLYLLEGIPPETVKVIGRWKSNSFERYWRQVNLIAARAMSGDVSQLSTPGGALLVQAYDQLEEFEIAFDELASAEGDFDLHCEMWDIEITYELAWFGLGGELSLQPPVFPPLLGLARGGAICAGWVAGFFAGPCREGIRPQAQTKAIYYILFMFINRDRHKRRSVGDCSSYYLADTRRSTSDQAPAC</sequence>
<evidence type="ECO:0000256" key="1">
    <source>
        <dbReference type="ARBA" id="ARBA00023172"/>
    </source>
</evidence>
<dbReference type="SUPFAM" id="SSF56349">
    <property type="entry name" value="DNA breaking-rejoining enzymes"/>
    <property type="match status" value="1"/>
</dbReference>
<dbReference type="InterPro" id="IPR011010">
    <property type="entry name" value="DNA_brk_join_enz"/>
</dbReference>
<name>A0A2X0MIE0_9BASI</name>
<dbReference type="InterPro" id="IPR013762">
    <property type="entry name" value="Integrase-like_cat_sf"/>
</dbReference>
<protein>
    <submittedName>
        <fullName evidence="2">BQ5605_C009g05662 protein</fullName>
    </submittedName>
</protein>
<keyword evidence="3" id="KW-1185">Reference proteome</keyword>
<gene>
    <name evidence="2" type="primary">BQ5605_C009g05662</name>
    <name evidence="2" type="ORF">BQ5605_C009G05662</name>
</gene>
<keyword evidence="1" id="KW-0233">DNA recombination</keyword>
<proteinExistence type="predicted"/>
<dbReference type="GO" id="GO:0006310">
    <property type="term" value="P:DNA recombination"/>
    <property type="evidence" value="ECO:0007669"/>
    <property type="project" value="UniProtKB-KW"/>
</dbReference>
<organism evidence="2 3">
    <name type="scientific">Microbotryum silenes-dioicae</name>
    <dbReference type="NCBI Taxonomy" id="796604"/>
    <lineage>
        <taxon>Eukaryota</taxon>
        <taxon>Fungi</taxon>
        <taxon>Dikarya</taxon>
        <taxon>Basidiomycota</taxon>
        <taxon>Pucciniomycotina</taxon>
        <taxon>Microbotryomycetes</taxon>
        <taxon>Microbotryales</taxon>
        <taxon>Microbotryaceae</taxon>
        <taxon>Microbotryum</taxon>
    </lineage>
</organism>
<dbReference type="GO" id="GO:0015074">
    <property type="term" value="P:DNA integration"/>
    <property type="evidence" value="ECO:0007669"/>
    <property type="project" value="InterPro"/>
</dbReference>